<name>A0A345I1A2_9ACTN</name>
<dbReference type="EMBL" id="CP031194">
    <property type="protein sequence ID" value="AXG82726.1"/>
    <property type="molecule type" value="Genomic_DNA"/>
</dbReference>
<evidence type="ECO:0000313" key="2">
    <source>
        <dbReference type="EMBL" id="AXG82726.1"/>
    </source>
</evidence>
<protein>
    <submittedName>
        <fullName evidence="2">Uncharacterized protein</fullName>
    </submittedName>
</protein>
<keyword evidence="3" id="KW-1185">Reference proteome</keyword>
<evidence type="ECO:0000256" key="1">
    <source>
        <dbReference type="SAM" id="MobiDB-lite"/>
    </source>
</evidence>
<organism evidence="2 3">
    <name type="scientific">Streptomyces paludis</name>
    <dbReference type="NCBI Taxonomy" id="2282738"/>
    <lineage>
        <taxon>Bacteria</taxon>
        <taxon>Bacillati</taxon>
        <taxon>Actinomycetota</taxon>
        <taxon>Actinomycetes</taxon>
        <taxon>Kitasatosporales</taxon>
        <taxon>Streptomycetaceae</taxon>
        <taxon>Streptomyces</taxon>
    </lineage>
</organism>
<dbReference type="KEGG" id="spad:DVK44_18710"/>
<dbReference type="AlphaFoldDB" id="A0A345I1A2"/>
<gene>
    <name evidence="2" type="ORF">DVK44_18710</name>
</gene>
<sequence>MVAVGFTAGIFLILADRALLWAERRGWIYYRRTKGRTAVLAEEFSPAAQAVKRAMEQERIRKNVRPVEGPPLGVDLDKGVARIRHPQPGRQQSADPSEAEVPR</sequence>
<proteinExistence type="predicted"/>
<accession>A0A345I1A2</accession>
<evidence type="ECO:0000313" key="3">
    <source>
        <dbReference type="Proteomes" id="UP000253868"/>
    </source>
</evidence>
<dbReference type="Proteomes" id="UP000253868">
    <property type="component" value="Chromosome"/>
</dbReference>
<reference evidence="3" key="1">
    <citation type="submission" date="2018-07" db="EMBL/GenBank/DDBJ databases">
        <authorList>
            <person name="Zhao J."/>
        </authorList>
    </citation>
    <scope>NUCLEOTIDE SEQUENCE [LARGE SCALE GENOMIC DNA]</scope>
    <source>
        <strain evidence="3">GSSD-12</strain>
    </source>
</reference>
<feature type="region of interest" description="Disordered" evidence="1">
    <location>
        <begin position="81"/>
        <end position="103"/>
    </location>
</feature>
<dbReference type="OrthoDB" id="3259637at2"/>